<dbReference type="EMBL" id="JYLN01000003">
    <property type="protein sequence ID" value="KRP73264.1"/>
    <property type="molecule type" value="Genomic_DNA"/>
</dbReference>
<dbReference type="Proteomes" id="UP000050852">
    <property type="component" value="Unassembled WGS sequence"/>
</dbReference>
<evidence type="ECO:0000313" key="2">
    <source>
        <dbReference type="Proteomes" id="UP000050852"/>
    </source>
</evidence>
<dbReference type="AlphaFoldDB" id="A0A0R3AJE8"/>
<evidence type="ECO:0000313" key="1">
    <source>
        <dbReference type="EMBL" id="KRP73264.1"/>
    </source>
</evidence>
<protein>
    <submittedName>
        <fullName evidence="1">Uncharacterized protein</fullName>
    </submittedName>
</protein>
<sequence length="103" mass="10646">MGQLVGNYYGAYGGANIYLYVTYSDDIGGAVSATASVSGQTGTLAGHQTIGAQTTTVMLSGHIGSNSESWTFNTSDFRTLSGGRNFAGPDGVWTYQGFGLGRT</sequence>
<dbReference type="RefSeq" id="WP_057702170.1">
    <property type="nucleotide sequence ID" value="NZ_JAUKOF010000009.1"/>
</dbReference>
<reference evidence="1 2" key="1">
    <citation type="submission" date="2015-02" db="EMBL/GenBank/DDBJ databases">
        <title>Two Pseudomonas sp. nov., isolated from raw milk.</title>
        <authorList>
            <person name="Wenning M."/>
            <person name="von Neubeck M."/>
            <person name="Huptas C."/>
            <person name="Scherer S."/>
        </authorList>
    </citation>
    <scope>NUCLEOTIDE SEQUENCE [LARGE SCALE GENOMIC DNA]</scope>
    <source>
        <strain evidence="1 2">DSM 29164</strain>
    </source>
</reference>
<dbReference type="PATRIC" id="fig|1615673.3.peg.3225"/>
<proteinExistence type="predicted"/>
<accession>A0A0R3AJE8</accession>
<comment type="caution">
    <text evidence="1">The sequence shown here is derived from an EMBL/GenBank/DDBJ whole genome shotgun (WGS) entry which is preliminary data.</text>
</comment>
<dbReference type="OrthoDB" id="6899981at2"/>
<gene>
    <name evidence="1" type="ORF">TX23_10940</name>
</gene>
<name>A0A0R3AJE8_9PSED</name>
<organism evidence="1 2">
    <name type="scientific">Pseudomonas paralactis</name>
    <dbReference type="NCBI Taxonomy" id="1615673"/>
    <lineage>
        <taxon>Bacteria</taxon>
        <taxon>Pseudomonadati</taxon>
        <taxon>Pseudomonadota</taxon>
        <taxon>Gammaproteobacteria</taxon>
        <taxon>Pseudomonadales</taxon>
        <taxon>Pseudomonadaceae</taxon>
        <taxon>Pseudomonas</taxon>
    </lineage>
</organism>